<proteinExistence type="predicted"/>
<dbReference type="KEGG" id="ccn:H924_00340"/>
<dbReference type="InterPro" id="IPR017825">
    <property type="entry name" value="Lycopene_cyclase_dom"/>
</dbReference>
<feature type="domain" description="Lycopene cyclase" evidence="9">
    <location>
        <begin position="2"/>
        <end position="88"/>
    </location>
</feature>
<keyword evidence="4" id="KW-0125">Carotenoid biosynthesis</keyword>
<feature type="transmembrane region" description="Helical" evidence="8">
    <location>
        <begin position="6"/>
        <end position="22"/>
    </location>
</feature>
<evidence type="ECO:0000313" key="10">
    <source>
        <dbReference type="EMBL" id="AGG65528.1"/>
    </source>
</evidence>
<gene>
    <name evidence="10" type="ORF">H924_00340</name>
</gene>
<dbReference type="OrthoDB" id="4411839at2"/>
<sequence>MTYVLFSIPFIFIGLGIFIFKLQRIPKLLVITGITAVVLMVLTIIFDNLMVWAGLFGFGEGNHLGIMIGRIPIEDLLYPLFAVLLIPALWLPTSGKSEDG</sequence>
<evidence type="ECO:0000256" key="1">
    <source>
        <dbReference type="ARBA" id="ARBA00004141"/>
    </source>
</evidence>
<evidence type="ECO:0000256" key="6">
    <source>
        <dbReference type="ARBA" id="ARBA00023136"/>
    </source>
</evidence>
<dbReference type="GO" id="GO:0016117">
    <property type="term" value="P:carotenoid biosynthetic process"/>
    <property type="evidence" value="ECO:0007669"/>
    <property type="project" value="UniProtKB-KW"/>
</dbReference>
<dbReference type="eggNOG" id="ENOG503334T">
    <property type="taxonomic scope" value="Bacteria"/>
</dbReference>
<feature type="transmembrane region" description="Helical" evidence="8">
    <location>
        <begin position="76"/>
        <end position="93"/>
    </location>
</feature>
<evidence type="ECO:0000256" key="5">
    <source>
        <dbReference type="ARBA" id="ARBA00022989"/>
    </source>
</evidence>
<evidence type="ECO:0000256" key="7">
    <source>
        <dbReference type="ARBA" id="ARBA00023235"/>
    </source>
</evidence>
<evidence type="ECO:0000256" key="2">
    <source>
        <dbReference type="ARBA" id="ARBA00004829"/>
    </source>
</evidence>
<comment type="subcellular location">
    <subcellularLocation>
        <location evidence="1">Membrane</location>
        <topology evidence="1">Multi-pass membrane protein</topology>
    </subcellularLocation>
</comment>
<evidence type="ECO:0000256" key="8">
    <source>
        <dbReference type="SAM" id="Phobius"/>
    </source>
</evidence>
<evidence type="ECO:0000256" key="3">
    <source>
        <dbReference type="ARBA" id="ARBA00022692"/>
    </source>
</evidence>
<dbReference type="PATRIC" id="fig|1121353.3.peg.75"/>
<keyword evidence="7" id="KW-0413">Isomerase</keyword>
<dbReference type="HOGENOM" id="CLU_153089_0_0_11"/>
<accession>M1UWU4</accession>
<dbReference type="GO" id="GO:0016020">
    <property type="term" value="C:membrane"/>
    <property type="evidence" value="ECO:0007669"/>
    <property type="project" value="UniProtKB-SubCell"/>
</dbReference>
<organism evidence="10 11">
    <name type="scientific">Corynebacterium callunae DSM 20147</name>
    <dbReference type="NCBI Taxonomy" id="1121353"/>
    <lineage>
        <taxon>Bacteria</taxon>
        <taxon>Bacillati</taxon>
        <taxon>Actinomycetota</taxon>
        <taxon>Actinomycetes</taxon>
        <taxon>Mycobacteriales</taxon>
        <taxon>Corynebacteriaceae</taxon>
        <taxon>Corynebacterium</taxon>
    </lineage>
</organism>
<dbReference type="GO" id="GO:0045436">
    <property type="term" value="F:lycopene beta cyclase activity"/>
    <property type="evidence" value="ECO:0007669"/>
    <property type="project" value="UniProtKB-ARBA"/>
</dbReference>
<reference evidence="10 11" key="1">
    <citation type="submission" date="2013-02" db="EMBL/GenBank/DDBJ databases">
        <title>The complete genome sequence of Corynebacterium callunae DSM 20147.</title>
        <authorList>
            <person name="Ruckert C."/>
            <person name="Albersmeier A."/>
            <person name="Kalinowski J."/>
        </authorList>
    </citation>
    <scope>NUCLEOTIDE SEQUENCE [LARGE SCALE GENOMIC DNA]</scope>
    <source>
        <strain evidence="10 11">DSM 20147</strain>
    </source>
</reference>
<comment type="pathway">
    <text evidence="2">Carotenoid biosynthesis.</text>
</comment>
<dbReference type="RefSeq" id="WP_015649985.1">
    <property type="nucleotide sequence ID" value="NC_020506.1"/>
</dbReference>
<dbReference type="Proteomes" id="UP000011760">
    <property type="component" value="Chromosome"/>
</dbReference>
<dbReference type="NCBIfam" id="TIGR03462">
    <property type="entry name" value="CarR_dom_SF"/>
    <property type="match status" value="1"/>
</dbReference>
<dbReference type="GO" id="GO:0016872">
    <property type="term" value="F:intramolecular lyase activity"/>
    <property type="evidence" value="ECO:0007669"/>
    <property type="project" value="InterPro"/>
</dbReference>
<keyword evidence="11" id="KW-1185">Reference proteome</keyword>
<dbReference type="Pfam" id="PF18916">
    <property type="entry name" value="Lycopene_cyc"/>
    <property type="match status" value="1"/>
</dbReference>
<dbReference type="STRING" id="1121353.H924_00340"/>
<keyword evidence="5 8" id="KW-1133">Transmembrane helix</keyword>
<evidence type="ECO:0000256" key="4">
    <source>
        <dbReference type="ARBA" id="ARBA00022746"/>
    </source>
</evidence>
<evidence type="ECO:0000313" key="11">
    <source>
        <dbReference type="Proteomes" id="UP000011760"/>
    </source>
</evidence>
<dbReference type="AlphaFoldDB" id="M1UWU4"/>
<feature type="transmembrane region" description="Helical" evidence="8">
    <location>
        <begin position="29"/>
        <end position="56"/>
    </location>
</feature>
<dbReference type="EMBL" id="CP004354">
    <property type="protein sequence ID" value="AGG65528.1"/>
    <property type="molecule type" value="Genomic_DNA"/>
</dbReference>
<keyword evidence="3 8" id="KW-0812">Transmembrane</keyword>
<name>M1UWU4_9CORY</name>
<keyword evidence="6 8" id="KW-0472">Membrane</keyword>
<protein>
    <submittedName>
        <fullName evidence="10">C50 carotenoid epsilon cyclase</fullName>
    </submittedName>
</protein>
<evidence type="ECO:0000259" key="9">
    <source>
        <dbReference type="Pfam" id="PF18916"/>
    </source>
</evidence>